<dbReference type="InterPro" id="IPR045339">
    <property type="entry name" value="DUF6534"/>
</dbReference>
<evidence type="ECO:0000256" key="1">
    <source>
        <dbReference type="SAM" id="Phobius"/>
    </source>
</evidence>
<gene>
    <name evidence="3" type="ORF">GALMADRAFT_253713</name>
</gene>
<protein>
    <recommendedName>
        <fullName evidence="2">DUF6534 domain-containing protein</fullName>
    </recommendedName>
</protein>
<dbReference type="Pfam" id="PF20152">
    <property type="entry name" value="DUF6534"/>
    <property type="match status" value="1"/>
</dbReference>
<feature type="transmembrane region" description="Helical" evidence="1">
    <location>
        <begin position="133"/>
        <end position="153"/>
    </location>
</feature>
<dbReference type="Proteomes" id="UP000027222">
    <property type="component" value="Unassembled WGS sequence"/>
</dbReference>
<dbReference type="PANTHER" id="PTHR40465:SF1">
    <property type="entry name" value="DUF6534 DOMAIN-CONTAINING PROTEIN"/>
    <property type="match status" value="1"/>
</dbReference>
<dbReference type="AlphaFoldDB" id="A0A067SW72"/>
<keyword evidence="1" id="KW-0472">Membrane</keyword>
<name>A0A067SW72_GALM3</name>
<dbReference type="PANTHER" id="PTHR40465">
    <property type="entry name" value="CHROMOSOME 1, WHOLE GENOME SHOTGUN SEQUENCE"/>
    <property type="match status" value="1"/>
</dbReference>
<keyword evidence="1" id="KW-1133">Transmembrane helix</keyword>
<feature type="transmembrane region" description="Helical" evidence="1">
    <location>
        <begin position="97"/>
        <end position="121"/>
    </location>
</feature>
<feature type="transmembrane region" description="Helical" evidence="1">
    <location>
        <begin position="173"/>
        <end position="196"/>
    </location>
</feature>
<evidence type="ECO:0000313" key="3">
    <source>
        <dbReference type="EMBL" id="KDR71924.1"/>
    </source>
</evidence>
<keyword evidence="4" id="KW-1185">Reference proteome</keyword>
<feature type="transmembrane region" description="Helical" evidence="1">
    <location>
        <begin position="244"/>
        <end position="265"/>
    </location>
</feature>
<dbReference type="OrthoDB" id="3270417at2759"/>
<evidence type="ECO:0000259" key="2">
    <source>
        <dbReference type="Pfam" id="PF20152"/>
    </source>
</evidence>
<sequence>MTMSLDPTPWGDLMRSVNSRALLFGFIIKSVLFGMIILQAYQYFTNYAKDPRTRKFTIMAVCSLECVHFAISAKMMYSSLLPSSENTRTDMVWCLKVLASVNIVLVLLVKSFYLHLVWILAGNITLKRRLARVLKSISAFTFLYAIGIGVAFLSYLEQIRNIFNFSKAFERVIYITLASASAIDCVISAIISFVLFSTASRTVSNSRSGKVVNHLVLFFVGTGMLTVVPKILIIALYALYPSSVLYFAVEFSIPSLYTNSILGLFNSKSRLQRKMDASEELRVPSALIFGDPSNSQEE</sequence>
<evidence type="ECO:0000313" key="4">
    <source>
        <dbReference type="Proteomes" id="UP000027222"/>
    </source>
</evidence>
<keyword evidence="1" id="KW-0812">Transmembrane</keyword>
<feature type="transmembrane region" description="Helical" evidence="1">
    <location>
        <begin position="20"/>
        <end position="44"/>
    </location>
</feature>
<accession>A0A067SW72</accession>
<proteinExistence type="predicted"/>
<feature type="transmembrane region" description="Helical" evidence="1">
    <location>
        <begin position="56"/>
        <end position="77"/>
    </location>
</feature>
<feature type="domain" description="DUF6534" evidence="2">
    <location>
        <begin position="181"/>
        <end position="269"/>
    </location>
</feature>
<dbReference type="EMBL" id="KL142391">
    <property type="protein sequence ID" value="KDR71924.1"/>
    <property type="molecule type" value="Genomic_DNA"/>
</dbReference>
<dbReference type="HOGENOM" id="CLU_046025_5_3_1"/>
<organism evidence="3 4">
    <name type="scientific">Galerina marginata (strain CBS 339.88)</name>
    <dbReference type="NCBI Taxonomy" id="685588"/>
    <lineage>
        <taxon>Eukaryota</taxon>
        <taxon>Fungi</taxon>
        <taxon>Dikarya</taxon>
        <taxon>Basidiomycota</taxon>
        <taxon>Agaricomycotina</taxon>
        <taxon>Agaricomycetes</taxon>
        <taxon>Agaricomycetidae</taxon>
        <taxon>Agaricales</taxon>
        <taxon>Agaricineae</taxon>
        <taxon>Strophariaceae</taxon>
        <taxon>Galerina</taxon>
    </lineage>
</organism>
<reference evidence="4" key="1">
    <citation type="journal article" date="2014" name="Proc. Natl. Acad. Sci. U.S.A.">
        <title>Extensive sampling of basidiomycete genomes demonstrates inadequacy of the white-rot/brown-rot paradigm for wood decay fungi.</title>
        <authorList>
            <person name="Riley R."/>
            <person name="Salamov A.A."/>
            <person name="Brown D.W."/>
            <person name="Nagy L.G."/>
            <person name="Floudas D."/>
            <person name="Held B.W."/>
            <person name="Levasseur A."/>
            <person name="Lombard V."/>
            <person name="Morin E."/>
            <person name="Otillar R."/>
            <person name="Lindquist E.A."/>
            <person name="Sun H."/>
            <person name="LaButti K.M."/>
            <person name="Schmutz J."/>
            <person name="Jabbour D."/>
            <person name="Luo H."/>
            <person name="Baker S.E."/>
            <person name="Pisabarro A.G."/>
            <person name="Walton J.D."/>
            <person name="Blanchette R.A."/>
            <person name="Henrissat B."/>
            <person name="Martin F."/>
            <person name="Cullen D."/>
            <person name="Hibbett D.S."/>
            <person name="Grigoriev I.V."/>
        </authorList>
    </citation>
    <scope>NUCLEOTIDE SEQUENCE [LARGE SCALE GENOMIC DNA]</scope>
    <source>
        <strain evidence="4">CBS 339.88</strain>
    </source>
</reference>
<feature type="transmembrane region" description="Helical" evidence="1">
    <location>
        <begin position="216"/>
        <end position="238"/>
    </location>
</feature>